<evidence type="ECO:0000256" key="2">
    <source>
        <dbReference type="SAM" id="Coils"/>
    </source>
</evidence>
<dbReference type="PANTHER" id="PTHR30203:SF24">
    <property type="entry name" value="BLR4935 PROTEIN"/>
    <property type="match status" value="1"/>
</dbReference>
<reference evidence="4" key="1">
    <citation type="submission" date="2022-06" db="EMBL/GenBank/DDBJ databases">
        <title>Aeoliella straminimaris, a novel planctomycete from sediments.</title>
        <authorList>
            <person name="Vitorino I.R."/>
            <person name="Lage O.M."/>
        </authorList>
    </citation>
    <scope>NUCLEOTIDE SEQUENCE</scope>
    <source>
        <strain evidence="4">ICT_H6.2</strain>
    </source>
</reference>
<comment type="similarity">
    <text evidence="1">Belongs to the outer membrane factor (OMF) (TC 1.B.17) family.</text>
</comment>
<keyword evidence="5" id="KW-1185">Reference proteome</keyword>
<keyword evidence="3" id="KW-0732">Signal</keyword>
<protein>
    <submittedName>
        <fullName evidence="4">TolC family protein</fullName>
    </submittedName>
</protein>
<dbReference type="GO" id="GO:0015562">
    <property type="term" value="F:efflux transmembrane transporter activity"/>
    <property type="evidence" value="ECO:0007669"/>
    <property type="project" value="InterPro"/>
</dbReference>
<feature type="coiled-coil region" evidence="2">
    <location>
        <begin position="306"/>
        <end position="351"/>
    </location>
</feature>
<dbReference type="PANTHER" id="PTHR30203">
    <property type="entry name" value="OUTER MEMBRANE CATION EFFLUX PROTEIN"/>
    <property type="match status" value="1"/>
</dbReference>
<keyword evidence="2" id="KW-0175">Coiled coil</keyword>
<name>A0A9X2JG27_9BACT</name>
<dbReference type="AlphaFoldDB" id="A0A9X2JG27"/>
<dbReference type="Proteomes" id="UP001155241">
    <property type="component" value="Unassembled WGS sequence"/>
</dbReference>
<dbReference type="SUPFAM" id="SSF56954">
    <property type="entry name" value="Outer membrane efflux proteins (OEP)"/>
    <property type="match status" value="1"/>
</dbReference>
<dbReference type="Pfam" id="PF02321">
    <property type="entry name" value="OEP"/>
    <property type="match status" value="2"/>
</dbReference>
<feature type="signal peptide" evidence="3">
    <location>
        <begin position="1"/>
        <end position="22"/>
    </location>
</feature>
<feature type="chain" id="PRO_5040731507" evidence="3">
    <location>
        <begin position="23"/>
        <end position="415"/>
    </location>
</feature>
<evidence type="ECO:0000313" key="4">
    <source>
        <dbReference type="EMBL" id="MCO6043078.1"/>
    </source>
</evidence>
<evidence type="ECO:0000256" key="1">
    <source>
        <dbReference type="ARBA" id="ARBA00007613"/>
    </source>
</evidence>
<proteinExistence type="inferred from homology"/>
<dbReference type="EMBL" id="JAMXLR010000017">
    <property type="protein sequence ID" value="MCO6043078.1"/>
    <property type="molecule type" value="Genomic_DNA"/>
</dbReference>
<dbReference type="InterPro" id="IPR010131">
    <property type="entry name" value="MdtP/NodT-like"/>
</dbReference>
<dbReference type="InterPro" id="IPR003423">
    <property type="entry name" value="OMP_efflux"/>
</dbReference>
<comment type="caution">
    <text evidence="4">The sequence shown here is derived from an EMBL/GenBank/DDBJ whole genome shotgun (WGS) entry which is preliminary data.</text>
</comment>
<dbReference type="Gene3D" id="1.20.1600.10">
    <property type="entry name" value="Outer membrane efflux proteins (OEP)"/>
    <property type="match status" value="1"/>
</dbReference>
<gene>
    <name evidence="4" type="ORF">NG895_04095</name>
</gene>
<accession>A0A9X2JG27</accession>
<evidence type="ECO:0000313" key="5">
    <source>
        <dbReference type="Proteomes" id="UP001155241"/>
    </source>
</evidence>
<dbReference type="RefSeq" id="WP_252851178.1">
    <property type="nucleotide sequence ID" value="NZ_JAMXLR010000017.1"/>
</dbReference>
<evidence type="ECO:0000256" key="3">
    <source>
        <dbReference type="SAM" id="SignalP"/>
    </source>
</evidence>
<organism evidence="4 5">
    <name type="scientific">Aeoliella straminimaris</name>
    <dbReference type="NCBI Taxonomy" id="2954799"/>
    <lineage>
        <taxon>Bacteria</taxon>
        <taxon>Pseudomonadati</taxon>
        <taxon>Planctomycetota</taxon>
        <taxon>Planctomycetia</taxon>
        <taxon>Pirellulales</taxon>
        <taxon>Lacipirellulaceae</taxon>
        <taxon>Aeoliella</taxon>
    </lineage>
</organism>
<sequence>MLSYAPIVCMVPLALAGCLATAQEVTPSTGPLSLDSAEAIALDSHPGIYEAAARVRAARGNCVQVGLPPNPEFGYMGSEMGNDGAAGQQGLYAGQTFIRGNKLGLNRQVAVQQVREQQQLLEAEKLRVLTAVRIAFYDAYLAQREVELSEALVGVSTKASDSVQQLFEAQEARRIDVLQANIELNRIEVKLAQARARRDSAWRRLAVAMGQPNLTAQSVEADPTKLTWPHDWESSRQILLGSNPDVAALVVDIQRARAAVARACAEPVPDVTAQLAMQYDNATQDAIGGVQVGMPIPIWNRNQGGIAQARSELTAASRKLEAVELDLTSQLAEMMREYQSAKAQADAYQDNILRRAQENMDLTQQSYNAGEASYLELLTVQRTYFESSLDYLATLGQVNRSVQTLTGFLVGARGE</sequence>